<comment type="caution">
    <text evidence="1">The sequence shown here is derived from an EMBL/GenBank/DDBJ whole genome shotgun (WGS) entry which is preliminary data.</text>
</comment>
<dbReference type="AlphaFoldDB" id="A0AAW1QDP3"/>
<keyword evidence="2" id="KW-1185">Reference proteome</keyword>
<dbReference type="Proteomes" id="UP001445335">
    <property type="component" value="Unassembled WGS sequence"/>
</dbReference>
<organism evidence="1 2">
    <name type="scientific">Elliptochloris bilobata</name>
    <dbReference type="NCBI Taxonomy" id="381761"/>
    <lineage>
        <taxon>Eukaryota</taxon>
        <taxon>Viridiplantae</taxon>
        <taxon>Chlorophyta</taxon>
        <taxon>core chlorophytes</taxon>
        <taxon>Trebouxiophyceae</taxon>
        <taxon>Trebouxiophyceae incertae sedis</taxon>
        <taxon>Elliptochloris clade</taxon>
        <taxon>Elliptochloris</taxon>
    </lineage>
</organism>
<sequence length="74" mass="8141">MSCDGRPQAPVPRLSLDSLRSKGIWGTLAGEKALPVPVPAPKDEKAAAASRRRREKTIDDTYYTWSELVRSSSL</sequence>
<evidence type="ECO:0000313" key="1">
    <source>
        <dbReference type="EMBL" id="KAK9819501.1"/>
    </source>
</evidence>
<protein>
    <submittedName>
        <fullName evidence="1">Uncharacterized protein</fullName>
    </submittedName>
</protein>
<reference evidence="1 2" key="1">
    <citation type="journal article" date="2024" name="Nat. Commun.">
        <title>Phylogenomics reveals the evolutionary origins of lichenization in chlorophyte algae.</title>
        <authorList>
            <person name="Puginier C."/>
            <person name="Libourel C."/>
            <person name="Otte J."/>
            <person name="Skaloud P."/>
            <person name="Haon M."/>
            <person name="Grisel S."/>
            <person name="Petersen M."/>
            <person name="Berrin J.G."/>
            <person name="Delaux P.M."/>
            <person name="Dal Grande F."/>
            <person name="Keller J."/>
        </authorList>
    </citation>
    <scope>NUCLEOTIDE SEQUENCE [LARGE SCALE GENOMIC DNA]</scope>
    <source>
        <strain evidence="1 2">SAG 245.80</strain>
    </source>
</reference>
<accession>A0AAW1QDP3</accession>
<gene>
    <name evidence="1" type="ORF">WJX81_008560</name>
</gene>
<evidence type="ECO:0000313" key="2">
    <source>
        <dbReference type="Proteomes" id="UP001445335"/>
    </source>
</evidence>
<proteinExistence type="predicted"/>
<name>A0AAW1QDP3_9CHLO</name>
<dbReference type="EMBL" id="JALJOU010000118">
    <property type="protein sequence ID" value="KAK9819501.1"/>
    <property type="molecule type" value="Genomic_DNA"/>
</dbReference>